<evidence type="ECO:0000313" key="1">
    <source>
        <dbReference type="EMBL" id="GAA5004623.1"/>
    </source>
</evidence>
<organism evidence="1 2">
    <name type="scientific">Streptomyces siamensis</name>
    <dbReference type="NCBI Taxonomy" id="1274986"/>
    <lineage>
        <taxon>Bacteria</taxon>
        <taxon>Bacillati</taxon>
        <taxon>Actinomycetota</taxon>
        <taxon>Actinomycetes</taxon>
        <taxon>Kitasatosporales</taxon>
        <taxon>Streptomycetaceae</taxon>
        <taxon>Streptomyces</taxon>
    </lineage>
</organism>
<evidence type="ECO:0000313" key="2">
    <source>
        <dbReference type="Proteomes" id="UP001501759"/>
    </source>
</evidence>
<reference evidence="2" key="1">
    <citation type="journal article" date="2019" name="Int. J. Syst. Evol. Microbiol.">
        <title>The Global Catalogue of Microorganisms (GCM) 10K type strain sequencing project: providing services to taxonomists for standard genome sequencing and annotation.</title>
        <authorList>
            <consortium name="The Broad Institute Genomics Platform"/>
            <consortium name="The Broad Institute Genome Sequencing Center for Infectious Disease"/>
            <person name="Wu L."/>
            <person name="Ma J."/>
        </authorList>
    </citation>
    <scope>NUCLEOTIDE SEQUENCE [LARGE SCALE GENOMIC DNA]</scope>
    <source>
        <strain evidence="2">JCM 18409</strain>
    </source>
</reference>
<accession>A0ABP9INW9</accession>
<gene>
    <name evidence="1" type="ORF">GCM10023335_20950</name>
</gene>
<dbReference type="EMBL" id="BAABKB010000004">
    <property type="protein sequence ID" value="GAA5004623.1"/>
    <property type="molecule type" value="Genomic_DNA"/>
</dbReference>
<protein>
    <submittedName>
        <fullName evidence="1">Uncharacterized protein</fullName>
    </submittedName>
</protein>
<keyword evidence="2" id="KW-1185">Reference proteome</keyword>
<proteinExistence type="predicted"/>
<comment type="caution">
    <text evidence="1">The sequence shown here is derived from an EMBL/GenBank/DDBJ whole genome shotgun (WGS) entry which is preliminary data.</text>
</comment>
<dbReference type="Proteomes" id="UP001501759">
    <property type="component" value="Unassembled WGS sequence"/>
</dbReference>
<sequence>MEALAARPDSTEVFGALGHRFLLDEPLTAQDLSELQAQMGVELP</sequence>
<name>A0ABP9INW9_9ACTN</name>